<proteinExistence type="predicted"/>
<feature type="transmembrane region" description="Helical" evidence="1">
    <location>
        <begin position="171"/>
        <end position="189"/>
    </location>
</feature>
<feature type="transmembrane region" description="Helical" evidence="1">
    <location>
        <begin position="43"/>
        <end position="69"/>
    </location>
</feature>
<reference evidence="2 3" key="1">
    <citation type="submission" date="2024-01" db="EMBL/GenBank/DDBJ databases">
        <title>A draft genome for a cacao thread blight-causing isolate of Paramarasmius palmivorus.</title>
        <authorList>
            <person name="Baruah I.K."/>
            <person name="Bukari Y."/>
            <person name="Amoako-Attah I."/>
            <person name="Meinhardt L.W."/>
            <person name="Bailey B.A."/>
            <person name="Cohen S.P."/>
        </authorList>
    </citation>
    <scope>NUCLEOTIDE SEQUENCE [LARGE SCALE GENOMIC DNA]</scope>
    <source>
        <strain evidence="2 3">GH-12</strain>
    </source>
</reference>
<sequence length="645" mass="72088">MSDRPPNFATTLSNGIQDIAALLPLLGTEQCEQHIGSALQKGFLYAAVAPLSIFGSLGIVKAAFAAMLATVTYPFYGGRWLDDAGFATPGSVSSMVTIAKDTGKYGAEVALGKLLKEQHIDDPTLVKGFSWLGWKEEDKGQRERNRTRKIAGDEDGDGYSDTGCLFSWNMMLIHCTLLCAILSVTPYLYVMSSHWDRPLSWIFPLLRSFGSFACVVATQLVLQLRIHRIANTSLQWLKLQRKYGFEDESHPSAQVLEDRIRQQFRLHPSISPFVHLSRQSTIDAEAGEGTDGSFANCPLEDEEILDLEERFAADWRLILYQFILAIGIGMVVTGYVGCFSLVAQSDVVNAPYVWLALETTLSVVRTFVWGSNPAWDESTGLKMTLELEPSTSKGVSETPFPLITSPHDEARLRIDTPQPFTAHNEADFLGMATAWVGPLQRLEPGSATLFYSILFQNKIKRLYTTVHFTYPRPTLTFSADVPDFEVYSSTLETDPTMRTVQVTLRNRILGSVDPFINSQPYHRIVNHSRLLSTRLFGKKRSYQTLDIRWNLLTVPIPFSFSRDTSVGKSMVRSKYDQAYIDLHRSWTSKSQYCKARRLLLEKMGARNPEYREKGVIKVGAGKLKSASFCGEVLLIAEPLGLALLG</sequence>
<keyword evidence="3" id="KW-1185">Reference proteome</keyword>
<feature type="transmembrane region" description="Helical" evidence="1">
    <location>
        <begin position="201"/>
        <end position="222"/>
    </location>
</feature>
<evidence type="ECO:0000256" key="1">
    <source>
        <dbReference type="SAM" id="Phobius"/>
    </source>
</evidence>
<organism evidence="2 3">
    <name type="scientific">Paramarasmius palmivorus</name>
    <dbReference type="NCBI Taxonomy" id="297713"/>
    <lineage>
        <taxon>Eukaryota</taxon>
        <taxon>Fungi</taxon>
        <taxon>Dikarya</taxon>
        <taxon>Basidiomycota</taxon>
        <taxon>Agaricomycotina</taxon>
        <taxon>Agaricomycetes</taxon>
        <taxon>Agaricomycetidae</taxon>
        <taxon>Agaricales</taxon>
        <taxon>Marasmiineae</taxon>
        <taxon>Marasmiaceae</taxon>
        <taxon>Paramarasmius</taxon>
    </lineage>
</organism>
<dbReference type="AlphaFoldDB" id="A0AAW0C587"/>
<protein>
    <submittedName>
        <fullName evidence="2">Uncharacterized protein</fullName>
    </submittedName>
</protein>
<evidence type="ECO:0000313" key="2">
    <source>
        <dbReference type="EMBL" id="KAK7033951.1"/>
    </source>
</evidence>
<comment type="caution">
    <text evidence="2">The sequence shown here is derived from an EMBL/GenBank/DDBJ whole genome shotgun (WGS) entry which is preliminary data.</text>
</comment>
<keyword evidence="1" id="KW-0472">Membrane</keyword>
<feature type="transmembrane region" description="Helical" evidence="1">
    <location>
        <begin position="317"/>
        <end position="342"/>
    </location>
</feature>
<dbReference type="Proteomes" id="UP001383192">
    <property type="component" value="Unassembled WGS sequence"/>
</dbReference>
<accession>A0AAW0C587</accession>
<dbReference type="EMBL" id="JAYKXP010000059">
    <property type="protein sequence ID" value="KAK7033951.1"/>
    <property type="molecule type" value="Genomic_DNA"/>
</dbReference>
<keyword evidence="1" id="KW-1133">Transmembrane helix</keyword>
<gene>
    <name evidence="2" type="ORF">VNI00_012578</name>
</gene>
<keyword evidence="1" id="KW-0812">Transmembrane</keyword>
<evidence type="ECO:0000313" key="3">
    <source>
        <dbReference type="Proteomes" id="UP001383192"/>
    </source>
</evidence>
<name>A0AAW0C587_9AGAR</name>